<dbReference type="GO" id="GO:0003677">
    <property type="term" value="F:DNA binding"/>
    <property type="evidence" value="ECO:0007669"/>
    <property type="project" value="UniProtKB-UniRule"/>
</dbReference>
<reference evidence="12" key="1">
    <citation type="submission" date="2003-08" db="EMBL/GenBank/DDBJ databases">
        <authorList>
            <person name="Birren B."/>
            <person name="Nusbaum C."/>
            <person name="Abebe A."/>
            <person name="Abouelleil A."/>
            <person name="Adekoya E."/>
            <person name="Ait-zahra M."/>
            <person name="Allen N."/>
            <person name="Allen T."/>
            <person name="An P."/>
            <person name="Anderson M."/>
            <person name="Anderson S."/>
            <person name="Arachchi H."/>
            <person name="Armbruster J."/>
            <person name="Bachantsang P."/>
            <person name="Baldwin J."/>
            <person name="Barry A."/>
            <person name="Bayul T."/>
            <person name="Blitshsteyn B."/>
            <person name="Bloom T."/>
            <person name="Blye J."/>
            <person name="Boguslavskiy L."/>
            <person name="Borowsky M."/>
            <person name="Boukhgalter B."/>
            <person name="Brunache A."/>
            <person name="Butler J."/>
            <person name="Calixte N."/>
            <person name="Calvo S."/>
            <person name="Camarata J."/>
            <person name="Campo K."/>
            <person name="Chang J."/>
            <person name="Cheshatsang Y."/>
            <person name="Citroen M."/>
            <person name="Collymore A."/>
            <person name="Considine T."/>
            <person name="Cook A."/>
            <person name="Cooke P."/>
            <person name="Corum B."/>
            <person name="Cuomo C."/>
            <person name="David R."/>
            <person name="Dawoe T."/>
            <person name="Degray S."/>
            <person name="Dodge S."/>
            <person name="Dooley K."/>
            <person name="Dorje P."/>
            <person name="Dorjee K."/>
            <person name="Dorris L."/>
            <person name="Duffey N."/>
            <person name="Dupes A."/>
            <person name="Elkins T."/>
            <person name="Engels R."/>
            <person name="Erickson J."/>
            <person name="Farina A."/>
            <person name="Faro S."/>
            <person name="Ferreira P."/>
            <person name="Fischer H."/>
            <person name="Fitzgerald M."/>
            <person name="Foley K."/>
            <person name="Gage D."/>
            <person name="Galagan J."/>
            <person name="Gearin G."/>
            <person name="Gnerre S."/>
            <person name="Gnirke A."/>
            <person name="Goyette A."/>
            <person name="Graham J."/>
            <person name="Grandbois E."/>
            <person name="Gyaltsen K."/>
            <person name="Hafez N."/>
            <person name="Hagopian D."/>
            <person name="Hagos B."/>
            <person name="Hall J."/>
            <person name="Hatcher B."/>
            <person name="Heller A."/>
            <person name="Higgins H."/>
            <person name="Honan T."/>
            <person name="Horn A."/>
            <person name="Houde N."/>
            <person name="Hughes L."/>
            <person name="Hulme W."/>
            <person name="Husby E."/>
            <person name="Iliev I."/>
            <person name="Jaffe D."/>
            <person name="Jones C."/>
            <person name="Kamal M."/>
            <person name="Kamat A."/>
            <person name="Kamvysselis M."/>
            <person name="Karlsson E."/>
            <person name="Kells C."/>
            <person name="Kieu A."/>
            <person name="Kisner P."/>
            <person name="Kodira C."/>
            <person name="Kulbokas E."/>
            <person name="Labutti K."/>
            <person name="Lama D."/>
            <person name="Landers T."/>
            <person name="Leger J."/>
            <person name="Levine S."/>
            <person name="Lewis D."/>
            <person name="Lewis T."/>
            <person name="Lindblad-toh K."/>
            <person name="Liu X."/>
            <person name="Lokyitsang T."/>
            <person name="Lokyitsang Y."/>
            <person name="Lucien O."/>
            <person name="Lui A."/>
            <person name="Ma L.J."/>
            <person name="Mabbitt R."/>
            <person name="Macdonald J."/>
            <person name="Maclean C."/>
            <person name="Major J."/>
            <person name="Manning J."/>
            <person name="Marabella R."/>
            <person name="Maru K."/>
            <person name="Matthews C."/>
            <person name="Mauceli E."/>
            <person name="Mccarthy M."/>
            <person name="Mcdonough S."/>
            <person name="Mcghee T."/>
            <person name="Meldrim J."/>
            <person name="Meneus L."/>
            <person name="Mesirov J."/>
            <person name="Mihalev A."/>
            <person name="Mihova T."/>
            <person name="Mikkelsen T."/>
            <person name="Mlenga V."/>
            <person name="Moru K."/>
            <person name="Mozes J."/>
            <person name="Mulrain L."/>
            <person name="Munson G."/>
            <person name="Naylor J."/>
            <person name="Newes C."/>
            <person name="Nguyen C."/>
            <person name="Nguyen N."/>
            <person name="Nguyen T."/>
            <person name="Nicol R."/>
            <person name="Nielsen C."/>
            <person name="Nizzari M."/>
            <person name="Norbu C."/>
            <person name="Norbu N."/>
            <person name="O'donnell P."/>
            <person name="Okoawo O."/>
            <person name="O'leary S."/>
            <person name="Omotosho B."/>
            <person name="O'neill K."/>
            <person name="Osman S."/>
            <person name="Parker S."/>
            <person name="Perrin D."/>
            <person name="Phunkhang P."/>
            <person name="Piqani B."/>
            <person name="Purcell S."/>
            <person name="Rachupka T."/>
            <person name="Ramasamy U."/>
            <person name="Rameau R."/>
            <person name="Ray V."/>
            <person name="Raymond C."/>
            <person name="Retta R."/>
            <person name="Richardson S."/>
            <person name="Rise C."/>
            <person name="Rodriguez J."/>
            <person name="Rogers J."/>
            <person name="Rogov P."/>
            <person name="Rutman M."/>
            <person name="Schupbach R."/>
            <person name="Seaman C."/>
            <person name="Settipalli S."/>
            <person name="Sharpe T."/>
            <person name="Sheridan J."/>
            <person name="Sherpa N."/>
            <person name="Shi J."/>
            <person name="Smirnov S."/>
            <person name="Smith C."/>
            <person name="Sougnez C."/>
            <person name="Spencer B."/>
            <person name="Stalker J."/>
            <person name="Stange-thomann N."/>
            <person name="Stavropoulos S."/>
            <person name="Stetson K."/>
            <person name="Stone C."/>
            <person name="Stone S."/>
            <person name="Stubbs M."/>
            <person name="Talamas J."/>
            <person name="Tchuinga P."/>
            <person name="Tenzing P."/>
            <person name="Tesfaye S."/>
            <person name="Theodore J."/>
            <person name="Thoulutsang Y."/>
            <person name="Topham K."/>
            <person name="Towey S."/>
            <person name="Tsamla T."/>
            <person name="Tsomo N."/>
            <person name="Vallee D."/>
            <person name="Vassiliev H."/>
            <person name="Venkataraman V."/>
            <person name="Vinson J."/>
            <person name="Vo A."/>
            <person name="Wade C."/>
            <person name="Wang S."/>
            <person name="Wangchuk T."/>
            <person name="Wangdi T."/>
            <person name="Whittaker C."/>
            <person name="Wilkinson J."/>
            <person name="Wu Y."/>
            <person name="Wyman D."/>
            <person name="Yadav S."/>
            <person name="Yang S."/>
            <person name="Yang X."/>
            <person name="Yeager S."/>
            <person name="Yee E."/>
            <person name="Young G."/>
            <person name="Zainoun J."/>
            <person name="Zembeck L."/>
            <person name="Zimmer A."/>
            <person name="Zody M."/>
            <person name="Lander E."/>
        </authorList>
    </citation>
    <scope>NUCLEOTIDE SEQUENCE [LARGE SCALE GENOMIC DNA]</scope>
</reference>
<evidence type="ECO:0000313" key="11">
    <source>
        <dbReference type="Ensembl" id="ENSCSAVP00000000612.1"/>
    </source>
</evidence>
<dbReference type="Pfam" id="PF00505">
    <property type="entry name" value="HMG_box"/>
    <property type="match status" value="1"/>
</dbReference>
<evidence type="ECO:0000256" key="4">
    <source>
        <dbReference type="ARBA" id="ARBA00022454"/>
    </source>
</evidence>
<evidence type="ECO:0000256" key="2">
    <source>
        <dbReference type="ARBA" id="ARBA00004286"/>
    </source>
</evidence>
<keyword evidence="4" id="KW-0158">Chromosome</keyword>
<keyword evidence="12" id="KW-1185">Reference proteome</keyword>
<name>H2Y5L4_CIOSA</name>
<dbReference type="FunFam" id="1.10.30.10:FF:000016">
    <property type="entry name" value="FACT complex subunit SSRP1"/>
    <property type="match status" value="1"/>
</dbReference>
<evidence type="ECO:0000256" key="8">
    <source>
        <dbReference type="PROSITE-ProRule" id="PRU00267"/>
    </source>
</evidence>
<keyword evidence="6 8" id="KW-0238">DNA-binding</keyword>
<dbReference type="AlphaFoldDB" id="H2Y5L4"/>
<dbReference type="GO" id="GO:0005634">
    <property type="term" value="C:nucleus"/>
    <property type="evidence" value="ECO:0007669"/>
    <property type="project" value="UniProtKB-SubCell"/>
</dbReference>
<evidence type="ECO:0000313" key="12">
    <source>
        <dbReference type="Proteomes" id="UP000007875"/>
    </source>
</evidence>
<dbReference type="InParanoid" id="H2Y5L4"/>
<feature type="domain" description="HMG box" evidence="10">
    <location>
        <begin position="10"/>
        <end position="82"/>
    </location>
</feature>
<proteinExistence type="inferred from homology"/>
<dbReference type="FunCoup" id="H2Y5L4">
    <property type="interactions" value="337"/>
</dbReference>
<sequence length="205" mass="23484">MPTKRDPNKPRGRMTGYAYFVQTCREEHKRKHPNEQVVFAEFSRKCAKRWKALPMSAKEKQTFIDMAEKDRLRYEKEMKEYAIAGGETKKKKKKKDPNAPKRPQSAFFLFCADRRALLKGENPGWTVGEIAKALGKKWAVATPETKKKYADQGEIEKSKYVKEMAKYRAQQESSNHGDAKRQKIEKPAASSSASSSESESEPESD</sequence>
<dbReference type="InterPro" id="IPR050342">
    <property type="entry name" value="HMGB"/>
</dbReference>
<keyword evidence="5" id="KW-0677">Repeat</keyword>
<dbReference type="Ensembl" id="ENSCSAVT00000000619.1">
    <property type="protein sequence ID" value="ENSCSAVP00000000612.1"/>
    <property type="gene ID" value="ENSCSAVG00000000341.1"/>
</dbReference>
<feature type="compositionally biased region" description="Basic and acidic residues" evidence="9">
    <location>
        <begin position="175"/>
        <end position="186"/>
    </location>
</feature>
<feature type="DNA-binding region" description="HMG box" evidence="8">
    <location>
        <begin position="100"/>
        <end position="168"/>
    </location>
</feature>
<comment type="similarity">
    <text evidence="3">Belongs to the HMGB family.</text>
</comment>
<reference evidence="11" key="3">
    <citation type="submission" date="2025-09" db="UniProtKB">
        <authorList>
            <consortium name="Ensembl"/>
        </authorList>
    </citation>
    <scope>IDENTIFICATION</scope>
</reference>
<feature type="region of interest" description="Disordered" evidence="9">
    <location>
        <begin position="166"/>
        <end position="205"/>
    </location>
</feature>
<dbReference type="InterPro" id="IPR009071">
    <property type="entry name" value="HMG_box_dom"/>
</dbReference>
<dbReference type="Pfam" id="PF09011">
    <property type="entry name" value="HMG_box_2"/>
    <property type="match status" value="1"/>
</dbReference>
<evidence type="ECO:0000256" key="9">
    <source>
        <dbReference type="SAM" id="MobiDB-lite"/>
    </source>
</evidence>
<dbReference type="STRING" id="51511.ENSCSAVP00000000612"/>
<dbReference type="SUPFAM" id="SSF47095">
    <property type="entry name" value="HMG-box"/>
    <property type="match status" value="2"/>
</dbReference>
<dbReference type="Gene3D" id="1.10.30.10">
    <property type="entry name" value="High mobility group box domain"/>
    <property type="match status" value="2"/>
</dbReference>
<dbReference type="OMA" id="PHSANEV"/>
<evidence type="ECO:0000259" key="10">
    <source>
        <dbReference type="PROSITE" id="PS50118"/>
    </source>
</evidence>
<protein>
    <recommendedName>
        <fullName evidence="10">HMG box domain-containing protein</fullName>
    </recommendedName>
</protein>
<organism evidence="11 12">
    <name type="scientific">Ciona savignyi</name>
    <name type="common">Pacific transparent sea squirt</name>
    <dbReference type="NCBI Taxonomy" id="51511"/>
    <lineage>
        <taxon>Eukaryota</taxon>
        <taxon>Metazoa</taxon>
        <taxon>Chordata</taxon>
        <taxon>Tunicata</taxon>
        <taxon>Ascidiacea</taxon>
        <taxon>Phlebobranchia</taxon>
        <taxon>Cionidae</taxon>
        <taxon>Ciona</taxon>
    </lineage>
</organism>
<evidence type="ECO:0000256" key="3">
    <source>
        <dbReference type="ARBA" id="ARBA00008774"/>
    </source>
</evidence>
<dbReference type="CDD" id="cd21978">
    <property type="entry name" value="HMG-box_HMGB_rpt1"/>
    <property type="match status" value="1"/>
</dbReference>
<dbReference type="InterPro" id="IPR036910">
    <property type="entry name" value="HMG_box_dom_sf"/>
</dbReference>
<feature type="domain" description="HMG box" evidence="10">
    <location>
        <begin position="100"/>
        <end position="168"/>
    </location>
</feature>
<feature type="DNA-binding region" description="HMG box" evidence="8">
    <location>
        <begin position="10"/>
        <end position="82"/>
    </location>
</feature>
<dbReference type="eggNOG" id="KOG0381">
    <property type="taxonomic scope" value="Eukaryota"/>
</dbReference>
<evidence type="ECO:0000256" key="6">
    <source>
        <dbReference type="ARBA" id="ARBA00023125"/>
    </source>
</evidence>
<reference evidence="11" key="2">
    <citation type="submission" date="2025-08" db="UniProtKB">
        <authorList>
            <consortium name="Ensembl"/>
        </authorList>
    </citation>
    <scope>IDENTIFICATION</scope>
</reference>
<dbReference type="FunFam" id="1.10.30.10:FF:000013">
    <property type="entry name" value="High mobility group protein B3"/>
    <property type="match status" value="1"/>
</dbReference>
<comment type="subcellular location">
    <subcellularLocation>
        <location evidence="2">Chromosome</location>
    </subcellularLocation>
    <subcellularLocation>
        <location evidence="1">Nucleus</location>
    </subcellularLocation>
</comment>
<evidence type="ECO:0000256" key="5">
    <source>
        <dbReference type="ARBA" id="ARBA00022737"/>
    </source>
</evidence>
<evidence type="ECO:0000256" key="1">
    <source>
        <dbReference type="ARBA" id="ARBA00004123"/>
    </source>
</evidence>
<accession>H2Y5L4</accession>
<feature type="region of interest" description="Disordered" evidence="9">
    <location>
        <begin position="83"/>
        <end position="103"/>
    </location>
</feature>
<feature type="compositionally biased region" description="Low complexity" evidence="9">
    <location>
        <begin position="187"/>
        <end position="197"/>
    </location>
</feature>
<dbReference type="GO" id="GO:0005694">
    <property type="term" value="C:chromosome"/>
    <property type="evidence" value="ECO:0007669"/>
    <property type="project" value="UniProtKB-SubCell"/>
</dbReference>
<dbReference type="PANTHER" id="PTHR48112:SF32">
    <property type="entry name" value="HIGH MOBILITY GROUP PROTEIN B3"/>
    <property type="match status" value="1"/>
</dbReference>
<dbReference type="PROSITE" id="PS50118">
    <property type="entry name" value="HMG_BOX_2"/>
    <property type="match status" value="2"/>
</dbReference>
<dbReference type="SMART" id="SM00398">
    <property type="entry name" value="HMG"/>
    <property type="match status" value="2"/>
</dbReference>
<dbReference type="GeneTree" id="ENSGT00940000154466"/>
<evidence type="ECO:0000256" key="7">
    <source>
        <dbReference type="ARBA" id="ARBA00023242"/>
    </source>
</evidence>
<dbReference type="PRINTS" id="PR00886">
    <property type="entry name" value="HIGHMOBLTY12"/>
</dbReference>
<dbReference type="PANTHER" id="PTHR48112">
    <property type="entry name" value="HIGH MOBILITY GROUP PROTEIN DSP1"/>
    <property type="match status" value="1"/>
</dbReference>
<dbReference type="HOGENOM" id="CLU_082854_0_0_1"/>
<keyword evidence="7 8" id="KW-0539">Nucleus</keyword>
<dbReference type="Proteomes" id="UP000007875">
    <property type="component" value="Unassembled WGS sequence"/>
</dbReference>